<dbReference type="SUPFAM" id="SSF46458">
    <property type="entry name" value="Globin-like"/>
    <property type="match status" value="1"/>
</dbReference>
<dbReference type="RefSeq" id="WP_144309171.1">
    <property type="nucleotide sequence ID" value="NZ_VMNK01000006.1"/>
</dbReference>
<proteinExistence type="predicted"/>
<dbReference type="GO" id="GO:0019825">
    <property type="term" value="F:oxygen binding"/>
    <property type="evidence" value="ECO:0007669"/>
    <property type="project" value="InterPro"/>
</dbReference>
<reference evidence="1 2" key="1">
    <citation type="submission" date="2019-07" db="EMBL/GenBank/DDBJ databases">
        <title>The pathways for chlorine oxyanion respiration interact through the shared metabolite chlorate.</title>
        <authorList>
            <person name="Barnum T.P."/>
            <person name="Cheng Y."/>
            <person name="Hill K.A."/>
            <person name="Lucas L.N."/>
            <person name="Carlson H.K."/>
            <person name="Coates J.D."/>
        </authorList>
    </citation>
    <scope>NUCLEOTIDE SEQUENCE [LARGE SCALE GENOMIC DNA]</scope>
    <source>
        <strain evidence="1 2">SFB-3</strain>
    </source>
</reference>
<sequence length="139" mass="15865">MTDTHPPLTRAQLHDLVHAFYADVRADTALGPVFDAAIGEHWAHHLERMVDFWSHVMLDTRGFSGNVYGKHMALEGVEPAHFERWMTHWHHHTGHFAPDDRQRLRQAAQTIGRSLFLGFFNRSAKFINGDDGRVVVATS</sequence>
<dbReference type="CDD" id="cd08916">
    <property type="entry name" value="TrHb3_P"/>
    <property type="match status" value="1"/>
</dbReference>
<dbReference type="InterPro" id="IPR012292">
    <property type="entry name" value="Globin/Proto"/>
</dbReference>
<gene>
    <name evidence="1" type="ORF">FHP91_08600</name>
</gene>
<keyword evidence="2" id="KW-1185">Reference proteome</keyword>
<dbReference type="EMBL" id="VMNK01000006">
    <property type="protein sequence ID" value="TVO57716.1"/>
    <property type="molecule type" value="Genomic_DNA"/>
</dbReference>
<name>A0A557QXZ6_9RHOO</name>
<accession>A0A557QXZ6</accession>
<dbReference type="InterPro" id="IPR009050">
    <property type="entry name" value="Globin-like_sf"/>
</dbReference>
<dbReference type="OrthoDB" id="25954at2"/>
<dbReference type="AlphaFoldDB" id="A0A557QXZ6"/>
<evidence type="ECO:0000313" key="2">
    <source>
        <dbReference type="Proteomes" id="UP000319502"/>
    </source>
</evidence>
<comment type="caution">
    <text evidence="1">The sequence shown here is derived from an EMBL/GenBank/DDBJ whole genome shotgun (WGS) entry which is preliminary data.</text>
</comment>
<protein>
    <submittedName>
        <fullName evidence="1">Group III truncated hemoglobin</fullName>
    </submittedName>
</protein>
<dbReference type="Proteomes" id="UP000319502">
    <property type="component" value="Unassembled WGS sequence"/>
</dbReference>
<dbReference type="Gene3D" id="1.10.490.10">
    <property type="entry name" value="Globins"/>
    <property type="match status" value="1"/>
</dbReference>
<dbReference type="GO" id="GO:0020037">
    <property type="term" value="F:heme binding"/>
    <property type="evidence" value="ECO:0007669"/>
    <property type="project" value="InterPro"/>
</dbReference>
<organism evidence="1 2">
    <name type="scientific">Denitromonas halophila</name>
    <dbReference type="NCBI Taxonomy" id="1629404"/>
    <lineage>
        <taxon>Bacteria</taxon>
        <taxon>Pseudomonadati</taxon>
        <taxon>Pseudomonadota</taxon>
        <taxon>Betaproteobacteria</taxon>
        <taxon>Rhodocyclales</taxon>
        <taxon>Zoogloeaceae</taxon>
        <taxon>Denitromonas</taxon>
    </lineage>
</organism>
<evidence type="ECO:0000313" key="1">
    <source>
        <dbReference type="EMBL" id="TVO57716.1"/>
    </source>
</evidence>